<reference evidence="6" key="1">
    <citation type="submission" date="2025-08" db="UniProtKB">
        <authorList>
            <consortium name="RefSeq"/>
        </authorList>
    </citation>
    <scope>IDENTIFICATION</scope>
    <source>
        <tissue evidence="6">Whole sample</tissue>
    </source>
</reference>
<dbReference type="PROSITE" id="PS50948">
    <property type="entry name" value="PAN"/>
    <property type="match status" value="1"/>
</dbReference>
<name>A0A8B8C6G4_CRAVI</name>
<feature type="signal peptide" evidence="2">
    <location>
        <begin position="1"/>
        <end position="23"/>
    </location>
</feature>
<evidence type="ECO:0000313" key="5">
    <source>
        <dbReference type="Proteomes" id="UP000694844"/>
    </source>
</evidence>
<feature type="compositionally biased region" description="Low complexity" evidence="1">
    <location>
        <begin position="164"/>
        <end position="173"/>
    </location>
</feature>
<protein>
    <submittedName>
        <fullName evidence="6">Cell wall protein DAN4-like isoform X1</fullName>
    </submittedName>
</protein>
<sequence>MCWRMALFWILCVILSWCPLPLGITITVYNHCLDSGALGPDDVTTLSPIGVQQCIKHCLRDRGCLSISYWRRDLKCALQRVKAGGTINLVADPTCFYIERADLPTAMAAACATSSCQGHCTPLSQGGIFCDTSGTTTFPEETPATTTTTTTTTPTTTTPPPTTTTPTTTTPTPTTTPSPTCPSNYHWDPSIPFCHRITTYPKATWPEARTACQTVGADLAIIDVSAKFSKILNDPDRPSTSHKHWMGAAFNTTTNTYYWIDGRDVGATFTSTYDLDDGEADTCLYWYHHSPQTREKECTDRHYAYVCEFRAGLY</sequence>
<keyword evidence="2" id="KW-0732">Signal</keyword>
<dbReference type="RefSeq" id="XP_022310461.1">
    <property type="nucleotide sequence ID" value="XM_022454753.1"/>
</dbReference>
<dbReference type="Pfam" id="PF00059">
    <property type="entry name" value="Lectin_C"/>
    <property type="match status" value="1"/>
</dbReference>
<accession>A0A8B8C6G4</accession>
<gene>
    <name evidence="6" type="primary">LOC111115869</name>
</gene>
<feature type="domain" description="C-type lectin" evidence="3">
    <location>
        <begin position="194"/>
        <end position="308"/>
    </location>
</feature>
<dbReference type="Gene3D" id="3.10.100.10">
    <property type="entry name" value="Mannose-Binding Protein A, subunit A"/>
    <property type="match status" value="1"/>
</dbReference>
<evidence type="ECO:0000259" key="3">
    <source>
        <dbReference type="PROSITE" id="PS50041"/>
    </source>
</evidence>
<evidence type="ECO:0000259" key="4">
    <source>
        <dbReference type="PROSITE" id="PS50948"/>
    </source>
</evidence>
<dbReference type="PROSITE" id="PS50041">
    <property type="entry name" value="C_TYPE_LECTIN_2"/>
    <property type="match status" value="1"/>
</dbReference>
<dbReference type="SUPFAM" id="SSF56436">
    <property type="entry name" value="C-type lectin-like"/>
    <property type="match status" value="1"/>
</dbReference>
<dbReference type="OrthoDB" id="6109321at2759"/>
<dbReference type="InterPro" id="IPR001304">
    <property type="entry name" value="C-type_lectin-like"/>
</dbReference>
<organism evidence="5 6">
    <name type="scientific">Crassostrea virginica</name>
    <name type="common">Eastern oyster</name>
    <dbReference type="NCBI Taxonomy" id="6565"/>
    <lineage>
        <taxon>Eukaryota</taxon>
        <taxon>Metazoa</taxon>
        <taxon>Spiralia</taxon>
        <taxon>Lophotrochozoa</taxon>
        <taxon>Mollusca</taxon>
        <taxon>Bivalvia</taxon>
        <taxon>Autobranchia</taxon>
        <taxon>Pteriomorphia</taxon>
        <taxon>Ostreida</taxon>
        <taxon>Ostreoidea</taxon>
        <taxon>Ostreidae</taxon>
        <taxon>Crassostrea</taxon>
    </lineage>
</organism>
<dbReference type="InterPro" id="IPR016187">
    <property type="entry name" value="CTDL_fold"/>
</dbReference>
<dbReference type="KEGG" id="cvn:111115869"/>
<dbReference type="InterPro" id="IPR003609">
    <property type="entry name" value="Pan_app"/>
</dbReference>
<evidence type="ECO:0000256" key="2">
    <source>
        <dbReference type="SAM" id="SignalP"/>
    </source>
</evidence>
<feature type="compositionally biased region" description="Low complexity" evidence="1">
    <location>
        <begin position="139"/>
        <end position="156"/>
    </location>
</feature>
<dbReference type="AlphaFoldDB" id="A0A8B8C6G4"/>
<dbReference type="Proteomes" id="UP000694844">
    <property type="component" value="Chromosome 9"/>
</dbReference>
<evidence type="ECO:0000256" key="1">
    <source>
        <dbReference type="SAM" id="MobiDB-lite"/>
    </source>
</evidence>
<dbReference type="CDD" id="cd00037">
    <property type="entry name" value="CLECT"/>
    <property type="match status" value="1"/>
</dbReference>
<dbReference type="SMART" id="SM00034">
    <property type="entry name" value="CLECT"/>
    <property type="match status" value="1"/>
</dbReference>
<feature type="domain" description="Apple" evidence="4">
    <location>
        <begin position="32"/>
        <end position="102"/>
    </location>
</feature>
<feature type="chain" id="PRO_5034966213" evidence="2">
    <location>
        <begin position="24"/>
        <end position="314"/>
    </location>
</feature>
<dbReference type="InterPro" id="IPR016186">
    <property type="entry name" value="C-type_lectin-like/link_sf"/>
</dbReference>
<proteinExistence type="predicted"/>
<keyword evidence="5" id="KW-1185">Reference proteome</keyword>
<dbReference type="GeneID" id="111115869"/>
<dbReference type="SUPFAM" id="SSF57414">
    <property type="entry name" value="Hairpin loop containing domain-like"/>
    <property type="match status" value="1"/>
</dbReference>
<evidence type="ECO:0000313" key="6">
    <source>
        <dbReference type="RefSeq" id="XP_022310461.1"/>
    </source>
</evidence>
<feature type="region of interest" description="Disordered" evidence="1">
    <location>
        <begin position="139"/>
        <end position="181"/>
    </location>
</feature>